<evidence type="ECO:0000256" key="8">
    <source>
        <dbReference type="ARBA" id="ARBA00023136"/>
    </source>
</evidence>
<comment type="subcellular location">
    <subcellularLocation>
        <location evidence="1">Mitochondrion inner membrane</location>
        <topology evidence="1">Single-pass membrane protein</topology>
    </subcellularLocation>
</comment>
<comment type="caution">
    <text evidence="10">The sequence shown here is derived from an EMBL/GenBank/DDBJ whole genome shotgun (WGS) entry which is preliminary data.</text>
</comment>
<evidence type="ECO:0008006" key="12">
    <source>
        <dbReference type="Google" id="ProtNLM"/>
    </source>
</evidence>
<keyword evidence="6 9" id="KW-1133">Transmembrane helix</keyword>
<evidence type="ECO:0000256" key="4">
    <source>
        <dbReference type="ARBA" id="ARBA00022692"/>
    </source>
</evidence>
<dbReference type="InterPro" id="IPR034804">
    <property type="entry name" value="SQR/QFR_C/D"/>
</dbReference>
<evidence type="ECO:0000256" key="1">
    <source>
        <dbReference type="ARBA" id="ARBA00004434"/>
    </source>
</evidence>
<evidence type="ECO:0000256" key="2">
    <source>
        <dbReference type="ARBA" id="ARBA00011313"/>
    </source>
</evidence>
<sequence>MALRALLAKKNPGFRVSDPSQSPSLWNLQLSRFTDLAPFRQRQSPSPGRRSFQQLNFLEESYSSSCELNELQEAGGEVKAEGAAFQGSGLAYKSFCRTYSTSSAAISNNDEKTTRNVLRPLSPHLPVYQPQLSSMLSIFNRISGSYLTALVLFNYLSVKIGWVSFTSAYFYQFMFYSSKLFPISVEIAALALSYHVIIGIQHLVKRA</sequence>
<dbReference type="PANTHER" id="PTHR10978:SF5">
    <property type="entry name" value="SUCCINATE DEHYDROGENASE CYTOCHROME B560 SUBUNIT, MITOCHONDRIAL"/>
    <property type="match status" value="1"/>
</dbReference>
<comment type="subunit">
    <text evidence="2">Component of complex II composed of eight subunits in plants: four classical SDH subunits SDH1, SDH2, SDH3 and SDH4 (a flavoprotein (FP), an iron-sulfur protein (IP), and a cytochrome b composed of a large and a small subunit.), as well as four subunits unknown in mitochondria from bacteria and heterotrophic eukaryotes.</text>
</comment>
<name>A0A7J6FWA1_CANSA</name>
<evidence type="ECO:0000256" key="5">
    <source>
        <dbReference type="ARBA" id="ARBA00022723"/>
    </source>
</evidence>
<protein>
    <recommendedName>
        <fullName evidence="12">Succinate dehydrogenase subunit 3</fullName>
    </recommendedName>
</protein>
<feature type="transmembrane region" description="Helical" evidence="9">
    <location>
        <begin position="146"/>
        <end position="171"/>
    </location>
</feature>
<dbReference type="GO" id="GO:0006099">
    <property type="term" value="P:tricarboxylic acid cycle"/>
    <property type="evidence" value="ECO:0007669"/>
    <property type="project" value="InterPro"/>
</dbReference>
<accession>A0A7J6FWA1</accession>
<dbReference type="Gene3D" id="1.20.1300.10">
    <property type="entry name" value="Fumarate reductase/succinate dehydrogenase, transmembrane subunit"/>
    <property type="match status" value="1"/>
</dbReference>
<evidence type="ECO:0000256" key="7">
    <source>
        <dbReference type="ARBA" id="ARBA00023004"/>
    </source>
</evidence>
<dbReference type="PANTHER" id="PTHR10978">
    <property type="entry name" value="SUCCINATE DEHYDROGENASE CYTOCHROME B560 SUBUNIT"/>
    <property type="match status" value="1"/>
</dbReference>
<dbReference type="AlphaFoldDB" id="A0A7J6FWA1"/>
<dbReference type="GO" id="GO:0009055">
    <property type="term" value="F:electron transfer activity"/>
    <property type="evidence" value="ECO:0007669"/>
    <property type="project" value="InterPro"/>
</dbReference>
<organism evidence="10 11">
    <name type="scientific">Cannabis sativa</name>
    <name type="common">Hemp</name>
    <name type="synonym">Marijuana</name>
    <dbReference type="NCBI Taxonomy" id="3483"/>
    <lineage>
        <taxon>Eukaryota</taxon>
        <taxon>Viridiplantae</taxon>
        <taxon>Streptophyta</taxon>
        <taxon>Embryophyta</taxon>
        <taxon>Tracheophyta</taxon>
        <taxon>Spermatophyta</taxon>
        <taxon>Magnoliopsida</taxon>
        <taxon>eudicotyledons</taxon>
        <taxon>Gunneridae</taxon>
        <taxon>Pentapetalae</taxon>
        <taxon>rosids</taxon>
        <taxon>fabids</taxon>
        <taxon>Rosales</taxon>
        <taxon>Cannabaceae</taxon>
        <taxon>Cannabis</taxon>
    </lineage>
</organism>
<dbReference type="GO" id="GO:0006121">
    <property type="term" value="P:mitochondrial electron transport, succinate to ubiquinone"/>
    <property type="evidence" value="ECO:0007669"/>
    <property type="project" value="TreeGrafter"/>
</dbReference>
<keyword evidence="7" id="KW-0408">Iron</keyword>
<dbReference type="Proteomes" id="UP000583929">
    <property type="component" value="Unassembled WGS sequence"/>
</dbReference>
<keyword evidence="8 9" id="KW-0472">Membrane</keyword>
<dbReference type="GO" id="GO:0046872">
    <property type="term" value="F:metal ion binding"/>
    <property type="evidence" value="ECO:0007669"/>
    <property type="project" value="UniProtKB-KW"/>
</dbReference>
<feature type="transmembrane region" description="Helical" evidence="9">
    <location>
        <begin position="183"/>
        <end position="204"/>
    </location>
</feature>
<gene>
    <name evidence="10" type="ORF">G4B88_004762</name>
</gene>
<keyword evidence="5" id="KW-0479">Metal-binding</keyword>
<dbReference type="GO" id="GO:0005743">
    <property type="term" value="C:mitochondrial inner membrane"/>
    <property type="evidence" value="ECO:0007669"/>
    <property type="project" value="UniProtKB-SubCell"/>
</dbReference>
<keyword evidence="4 9" id="KW-0812">Transmembrane</keyword>
<dbReference type="EMBL" id="JAATIQ010000165">
    <property type="protein sequence ID" value="KAF4375011.1"/>
    <property type="molecule type" value="Genomic_DNA"/>
</dbReference>
<dbReference type="GO" id="GO:0045273">
    <property type="term" value="C:respiratory chain complex II (succinate dehydrogenase)"/>
    <property type="evidence" value="ECO:0007669"/>
    <property type="project" value="UniProtKB-ARBA"/>
</dbReference>
<evidence type="ECO:0000313" key="10">
    <source>
        <dbReference type="EMBL" id="KAF4375011.1"/>
    </source>
</evidence>
<dbReference type="InterPro" id="IPR014314">
    <property type="entry name" value="Succ_DH_cytb556"/>
</dbReference>
<evidence type="ECO:0000256" key="3">
    <source>
        <dbReference type="ARBA" id="ARBA00022617"/>
    </source>
</evidence>
<dbReference type="InterPro" id="IPR000701">
    <property type="entry name" value="SuccDH_FuR_B_TM-su"/>
</dbReference>
<evidence type="ECO:0000313" key="11">
    <source>
        <dbReference type="Proteomes" id="UP000583929"/>
    </source>
</evidence>
<keyword evidence="11" id="KW-1185">Reference proteome</keyword>
<keyword evidence="3" id="KW-0349">Heme</keyword>
<dbReference type="Pfam" id="PF01127">
    <property type="entry name" value="Sdh_cyt"/>
    <property type="match status" value="1"/>
</dbReference>
<dbReference type="CDD" id="cd03499">
    <property type="entry name" value="SQR_TypeC_SdhC"/>
    <property type="match status" value="1"/>
</dbReference>
<proteinExistence type="predicted"/>
<evidence type="ECO:0000256" key="9">
    <source>
        <dbReference type="SAM" id="Phobius"/>
    </source>
</evidence>
<reference evidence="10 11" key="1">
    <citation type="journal article" date="2020" name="bioRxiv">
        <title>Sequence and annotation of 42 cannabis genomes reveals extensive copy number variation in cannabinoid synthesis and pathogen resistance genes.</title>
        <authorList>
            <person name="Mckernan K.J."/>
            <person name="Helbert Y."/>
            <person name="Kane L.T."/>
            <person name="Ebling H."/>
            <person name="Zhang L."/>
            <person name="Liu B."/>
            <person name="Eaton Z."/>
            <person name="Mclaughlin S."/>
            <person name="Kingan S."/>
            <person name="Baybayan P."/>
            <person name="Concepcion G."/>
            <person name="Jordan M."/>
            <person name="Riva A."/>
            <person name="Barbazuk W."/>
            <person name="Harkins T."/>
        </authorList>
    </citation>
    <scope>NUCLEOTIDE SEQUENCE [LARGE SCALE GENOMIC DNA]</scope>
    <source>
        <strain evidence="11">cv. Jamaican Lion 4</strain>
        <tissue evidence="10">Leaf</tissue>
    </source>
</reference>
<evidence type="ECO:0000256" key="6">
    <source>
        <dbReference type="ARBA" id="ARBA00022989"/>
    </source>
</evidence>
<dbReference type="SUPFAM" id="SSF81343">
    <property type="entry name" value="Fumarate reductase respiratory complex transmembrane subunits"/>
    <property type="match status" value="1"/>
</dbReference>